<feature type="region of interest" description="Disordered" evidence="5">
    <location>
        <begin position="192"/>
        <end position="265"/>
    </location>
</feature>
<feature type="region of interest" description="Disordered" evidence="5">
    <location>
        <begin position="365"/>
        <end position="430"/>
    </location>
</feature>
<dbReference type="InterPro" id="IPR036864">
    <property type="entry name" value="Zn2-C6_fun-type_DNA-bd_sf"/>
</dbReference>
<dbReference type="Proteomes" id="UP001316803">
    <property type="component" value="Unassembled WGS sequence"/>
</dbReference>
<keyword evidence="1" id="KW-0805">Transcription regulation</keyword>
<accession>A0AAN8I678</accession>
<dbReference type="InterPro" id="IPR001138">
    <property type="entry name" value="Zn2Cys6_DnaBD"/>
</dbReference>
<keyword evidence="4" id="KW-0539">Nucleus</keyword>
<name>A0AAN8I678_9EURO</name>
<feature type="compositionally biased region" description="Polar residues" evidence="5">
    <location>
        <begin position="389"/>
        <end position="399"/>
    </location>
</feature>
<keyword evidence="3" id="KW-0804">Transcription</keyword>
<organism evidence="7 8">
    <name type="scientific">Knufia fluminis</name>
    <dbReference type="NCBI Taxonomy" id="191047"/>
    <lineage>
        <taxon>Eukaryota</taxon>
        <taxon>Fungi</taxon>
        <taxon>Dikarya</taxon>
        <taxon>Ascomycota</taxon>
        <taxon>Pezizomycotina</taxon>
        <taxon>Eurotiomycetes</taxon>
        <taxon>Chaetothyriomycetidae</taxon>
        <taxon>Chaetothyriales</taxon>
        <taxon>Trichomeriaceae</taxon>
        <taxon>Knufia</taxon>
    </lineage>
</organism>
<comment type="caution">
    <text evidence="7">The sequence shown here is derived from an EMBL/GenBank/DDBJ whole genome shotgun (WGS) entry which is preliminary data.</text>
</comment>
<evidence type="ECO:0000313" key="7">
    <source>
        <dbReference type="EMBL" id="KAK5956627.1"/>
    </source>
</evidence>
<feature type="compositionally biased region" description="Polar residues" evidence="5">
    <location>
        <begin position="15"/>
        <end position="32"/>
    </location>
</feature>
<feature type="compositionally biased region" description="Basic and acidic residues" evidence="5">
    <location>
        <begin position="418"/>
        <end position="430"/>
    </location>
</feature>
<gene>
    <name evidence="7" type="ORF">OHC33_002113</name>
</gene>
<dbReference type="InterPro" id="IPR053187">
    <property type="entry name" value="Notoamide_regulator"/>
</dbReference>
<evidence type="ECO:0000256" key="1">
    <source>
        <dbReference type="ARBA" id="ARBA00023015"/>
    </source>
</evidence>
<dbReference type="Pfam" id="PF00172">
    <property type="entry name" value="Zn_clus"/>
    <property type="match status" value="1"/>
</dbReference>
<reference evidence="7 8" key="1">
    <citation type="submission" date="2022-12" db="EMBL/GenBank/DDBJ databases">
        <title>Genomic features and morphological characterization of a novel Knufia sp. strain isolated from spacecraft assembly facility.</title>
        <authorList>
            <person name="Teixeira M."/>
            <person name="Chander A.M."/>
            <person name="Stajich J.E."/>
            <person name="Venkateswaran K."/>
        </authorList>
    </citation>
    <scope>NUCLEOTIDE SEQUENCE [LARGE SCALE GENOMIC DNA]</scope>
    <source>
        <strain evidence="7 8">FJI-L2-BK-P2</strain>
    </source>
</reference>
<feature type="compositionally biased region" description="Polar residues" evidence="5">
    <location>
        <begin position="225"/>
        <end position="239"/>
    </location>
</feature>
<keyword evidence="2" id="KW-0238">DNA-binding</keyword>
<evidence type="ECO:0000259" key="6">
    <source>
        <dbReference type="PROSITE" id="PS50048"/>
    </source>
</evidence>
<dbReference type="PROSITE" id="PS00463">
    <property type="entry name" value="ZN2_CY6_FUNGAL_1"/>
    <property type="match status" value="1"/>
</dbReference>
<dbReference type="EMBL" id="JAKLMC020000004">
    <property type="protein sequence ID" value="KAK5956627.1"/>
    <property type="molecule type" value="Genomic_DNA"/>
</dbReference>
<dbReference type="PROSITE" id="PS50048">
    <property type="entry name" value="ZN2_CY6_FUNGAL_2"/>
    <property type="match status" value="1"/>
</dbReference>
<evidence type="ECO:0000256" key="4">
    <source>
        <dbReference type="ARBA" id="ARBA00023242"/>
    </source>
</evidence>
<keyword evidence="8" id="KW-1185">Reference proteome</keyword>
<dbReference type="GO" id="GO:0008270">
    <property type="term" value="F:zinc ion binding"/>
    <property type="evidence" value="ECO:0007669"/>
    <property type="project" value="InterPro"/>
</dbReference>
<protein>
    <recommendedName>
        <fullName evidence="6">Zn(2)-C6 fungal-type domain-containing protein</fullName>
    </recommendedName>
</protein>
<feature type="compositionally biased region" description="Acidic residues" evidence="5">
    <location>
        <begin position="1"/>
        <end position="11"/>
    </location>
</feature>
<dbReference type="CDD" id="cd00067">
    <property type="entry name" value="GAL4"/>
    <property type="match status" value="1"/>
</dbReference>
<feature type="compositionally biased region" description="Basic and acidic residues" evidence="5">
    <location>
        <begin position="213"/>
        <end position="224"/>
    </location>
</feature>
<dbReference type="Gene3D" id="4.10.240.10">
    <property type="entry name" value="Zn(2)-C6 fungal-type DNA-binding domain"/>
    <property type="match status" value="1"/>
</dbReference>
<dbReference type="SMART" id="SM00066">
    <property type="entry name" value="GAL4"/>
    <property type="match status" value="1"/>
</dbReference>
<feature type="region of interest" description="Disordered" evidence="5">
    <location>
        <begin position="1"/>
        <end position="37"/>
    </location>
</feature>
<dbReference type="PANTHER" id="PTHR47256:SF3">
    <property type="entry name" value="ZN(II)2CYS6 TRANSCRIPTION FACTOR (EUROFUNG)"/>
    <property type="match status" value="1"/>
</dbReference>
<evidence type="ECO:0000256" key="2">
    <source>
        <dbReference type="ARBA" id="ARBA00023125"/>
    </source>
</evidence>
<dbReference type="GO" id="GO:0000981">
    <property type="term" value="F:DNA-binding transcription factor activity, RNA polymerase II-specific"/>
    <property type="evidence" value="ECO:0007669"/>
    <property type="project" value="InterPro"/>
</dbReference>
<dbReference type="AlphaFoldDB" id="A0AAN8I678"/>
<feature type="domain" description="Zn(2)-C6 fungal-type" evidence="6">
    <location>
        <begin position="42"/>
        <end position="71"/>
    </location>
</feature>
<dbReference type="SUPFAM" id="SSF57701">
    <property type="entry name" value="Zn2/Cys6 DNA-binding domain"/>
    <property type="match status" value="1"/>
</dbReference>
<dbReference type="PANTHER" id="PTHR47256">
    <property type="entry name" value="ZN(II)2CYS6 TRANSCRIPTION FACTOR (EUROFUNG)-RELATED"/>
    <property type="match status" value="1"/>
</dbReference>
<evidence type="ECO:0000256" key="3">
    <source>
        <dbReference type="ARBA" id="ARBA00023163"/>
    </source>
</evidence>
<sequence length="430" mass="47174">MDESFENEAQELPDGSNQGQSPRSAGSSTSQAAKRGFRTGNACDQCKRRKTKCSGRAPCEACQKAAYTCHFDDGRISKSQLKVKTSADDNQVQHLLNGVLNSIKYNETSVFDGLLHALRSGGNPAEVANHLEHNLDALQKRGIIPNEDIDQTYLLSLANKVTSDHLSSRDAERSIESRQYSFVFEDPHTVVQGSNEAGLHGGENSRNQFPSPRPHDGLSHHASPENDSFVQHSNQNSHSGSRHPRLRASRSGIGANEPMNNVHVDGGQYYSVTPYQTGDPATSTYSPNAYMQNQPAMAVEQHNALQDPNLDYYPINMEGQSHSLGNMQTTPYTFPYGPGNAYASLPAQQDPTLTSLPWLQAAPVPPKQGGTDVSPDVPFYSMQAPISPPQQSKAQTQAAVQAMPPQYYHHHLQQPQRRNPDESTTPRRPP</sequence>
<proteinExistence type="predicted"/>
<dbReference type="GO" id="GO:0003677">
    <property type="term" value="F:DNA binding"/>
    <property type="evidence" value="ECO:0007669"/>
    <property type="project" value="UniProtKB-KW"/>
</dbReference>
<evidence type="ECO:0000256" key="5">
    <source>
        <dbReference type="SAM" id="MobiDB-lite"/>
    </source>
</evidence>
<evidence type="ECO:0000313" key="8">
    <source>
        <dbReference type="Proteomes" id="UP001316803"/>
    </source>
</evidence>